<keyword evidence="1" id="KW-0472">Membrane</keyword>
<keyword evidence="1" id="KW-1133">Transmembrane helix</keyword>
<keyword evidence="1" id="KW-0812">Transmembrane</keyword>
<proteinExistence type="predicted"/>
<dbReference type="Proteomes" id="UP000305647">
    <property type="component" value="Unassembled WGS sequence"/>
</dbReference>
<evidence type="ECO:0000313" key="4">
    <source>
        <dbReference type="Proteomes" id="UP000305647"/>
    </source>
</evidence>
<dbReference type="PANTHER" id="PTHR33840:SF1">
    <property type="entry name" value="TLE1 PHOSPHOLIPASE DOMAIN-CONTAINING PROTEIN"/>
    <property type="match status" value="1"/>
</dbReference>
<accession>A0A4T0LH11</accession>
<dbReference type="Pfam" id="PF09994">
    <property type="entry name" value="T6SS_Tle1-like_cat"/>
    <property type="match status" value="1"/>
</dbReference>
<protein>
    <recommendedName>
        <fullName evidence="2">T6SS Phospholipase effector Tle1-like catalytic domain-containing protein</fullName>
    </recommendedName>
</protein>
<dbReference type="EMBL" id="SPRO01000053">
    <property type="protein sequence ID" value="TIC27653.1"/>
    <property type="molecule type" value="Genomic_DNA"/>
</dbReference>
<dbReference type="InterPro" id="IPR018712">
    <property type="entry name" value="Tle1-like_cat"/>
</dbReference>
<evidence type="ECO:0000256" key="1">
    <source>
        <dbReference type="SAM" id="Phobius"/>
    </source>
</evidence>
<evidence type="ECO:0000259" key="2">
    <source>
        <dbReference type="Pfam" id="PF09994"/>
    </source>
</evidence>
<sequence length="474" mass="54408">MRRLIVCVDGAWEDSTDRVGVDSNILHLLRSIESVRLRSLLVMSSLITQVDKRTRPATMQYAHHTTAHFSNSLVSQILGVAYQGFANLLFELYSFISMNYSEGDEIFIFGFSKGAYMARILAAILNDVGVLPRDDVRQFFVILKAYIDRKNGGTRVDEANNVLKPWLLSSPDNTRHKDQQFIVKCLGLFDCTVQSSYKLPMWVIKESRRVFDNFISIGSRVSSIINKPEYCFGLPFIYSLKDALLGHRIEHCYHALALNENRSNLRDLRLELSNTGREKGQKCKQVWFTGSSGDIGGSYSVRELADLTRIWMAGQLDPIISLNKEMLKEQFAMPVFRWGLQPPHNPYTSKLTALMPVKRTPKFVTGGTEKLHPSVLSGSFDLAEPLIAAIERNTDLIEELSALEDEVMREWTLSNNHDADNLEITYAIDHKHFDEEQDETRFQKFLYQLQLIFVYIILIFLRKIELLFGFYHIK</sequence>
<dbReference type="AlphaFoldDB" id="A0A4T0LH11"/>
<reference evidence="3 4" key="1">
    <citation type="submission" date="2019-03" db="EMBL/GenBank/DDBJ databases">
        <title>Sequencing 25 genomes of Wallemia mellicola.</title>
        <authorList>
            <person name="Gostincar C."/>
        </authorList>
    </citation>
    <scope>NUCLEOTIDE SEQUENCE [LARGE SCALE GENOMIC DNA]</scope>
    <source>
        <strain evidence="3 4">EXF-8738</strain>
    </source>
</reference>
<evidence type="ECO:0000313" key="3">
    <source>
        <dbReference type="EMBL" id="TIC27653.1"/>
    </source>
</evidence>
<name>A0A4T0LH11_9BASI</name>
<gene>
    <name evidence="3" type="ORF">E3Q10_03625</name>
</gene>
<feature type="transmembrane region" description="Helical" evidence="1">
    <location>
        <begin position="445"/>
        <end position="464"/>
    </location>
</feature>
<dbReference type="PANTHER" id="PTHR33840">
    <property type="match status" value="1"/>
</dbReference>
<organism evidence="3 4">
    <name type="scientific">Wallemia mellicola</name>
    <dbReference type="NCBI Taxonomy" id="1708541"/>
    <lineage>
        <taxon>Eukaryota</taxon>
        <taxon>Fungi</taxon>
        <taxon>Dikarya</taxon>
        <taxon>Basidiomycota</taxon>
        <taxon>Wallemiomycotina</taxon>
        <taxon>Wallemiomycetes</taxon>
        <taxon>Wallemiales</taxon>
        <taxon>Wallemiaceae</taxon>
        <taxon>Wallemia</taxon>
    </lineage>
</organism>
<comment type="caution">
    <text evidence="3">The sequence shown here is derived from an EMBL/GenBank/DDBJ whole genome shotgun (WGS) entry which is preliminary data.</text>
</comment>
<feature type="domain" description="T6SS Phospholipase effector Tle1-like catalytic" evidence="2">
    <location>
        <begin position="2"/>
        <end position="314"/>
    </location>
</feature>